<dbReference type="RefSeq" id="XP_004361029.1">
    <property type="nucleotide sequence ID" value="XM_004360972.1"/>
</dbReference>
<reference evidence="2" key="1">
    <citation type="journal article" date="2011" name="Genome Res.">
        <title>Phylogeny-wide analysis of social amoeba genomes highlights ancient origins for complex intercellular communication.</title>
        <authorList>
            <person name="Heidel A.J."/>
            <person name="Lawal H.M."/>
            <person name="Felder M."/>
            <person name="Schilde C."/>
            <person name="Helps N.R."/>
            <person name="Tunggal B."/>
            <person name="Rivero F."/>
            <person name="John U."/>
            <person name="Schleicher M."/>
            <person name="Eichinger L."/>
            <person name="Platzer M."/>
            <person name="Noegel A.A."/>
            <person name="Schaap P."/>
            <person name="Gloeckner G."/>
        </authorList>
    </citation>
    <scope>NUCLEOTIDE SEQUENCE [LARGE SCALE GENOMIC DNA]</scope>
    <source>
        <strain evidence="2">SH3</strain>
    </source>
</reference>
<name>F4PNX5_CACFS</name>
<dbReference type="KEGG" id="dfa:DFA_05310"/>
<dbReference type="Proteomes" id="UP000007797">
    <property type="component" value="Unassembled WGS sequence"/>
</dbReference>
<evidence type="ECO:0000313" key="2">
    <source>
        <dbReference type="Proteomes" id="UP000007797"/>
    </source>
</evidence>
<dbReference type="EMBL" id="GL883008">
    <property type="protein sequence ID" value="EGG23178.1"/>
    <property type="molecule type" value="Genomic_DNA"/>
</dbReference>
<organism evidence="1 2">
    <name type="scientific">Cavenderia fasciculata</name>
    <name type="common">Slime mold</name>
    <name type="synonym">Dictyostelium fasciculatum</name>
    <dbReference type="NCBI Taxonomy" id="261658"/>
    <lineage>
        <taxon>Eukaryota</taxon>
        <taxon>Amoebozoa</taxon>
        <taxon>Evosea</taxon>
        <taxon>Eumycetozoa</taxon>
        <taxon>Dictyostelia</taxon>
        <taxon>Acytosteliales</taxon>
        <taxon>Cavenderiaceae</taxon>
        <taxon>Cavenderia</taxon>
    </lineage>
</organism>
<keyword evidence="2" id="KW-1185">Reference proteome</keyword>
<accession>F4PNX5</accession>
<dbReference type="GeneID" id="14875676"/>
<dbReference type="AlphaFoldDB" id="F4PNX5"/>
<proteinExistence type="predicted"/>
<evidence type="ECO:0000313" key="1">
    <source>
        <dbReference type="EMBL" id="EGG23178.1"/>
    </source>
</evidence>
<sequence>MSAGNPYFCTRWVFQHTRMSVRLLQLSSSKLFIFHYVQHDESVVKVIGSSRPTYAYLMYTYKLDCLLAVS</sequence>
<protein>
    <submittedName>
        <fullName evidence="1">Uncharacterized protein</fullName>
    </submittedName>
</protein>
<gene>
    <name evidence="1" type="ORF">DFA_05310</name>
</gene>